<dbReference type="InterPro" id="IPR010987">
    <property type="entry name" value="Glutathione-S-Trfase_C-like"/>
</dbReference>
<dbReference type="STRING" id="1423801.FD50_GL000325"/>
<dbReference type="EMBL" id="AZFQ01000034">
    <property type="protein sequence ID" value="KRL99053.1"/>
    <property type="molecule type" value="Genomic_DNA"/>
</dbReference>
<protein>
    <submittedName>
        <fullName evidence="2">Glutathione S-transferase domain protein</fullName>
    </submittedName>
</protein>
<organism evidence="2 3">
    <name type="scientific">Liquorilactobacillus satsumensis DSM 16230 = JCM 12392</name>
    <dbReference type="NCBI Taxonomy" id="1423801"/>
    <lineage>
        <taxon>Bacteria</taxon>
        <taxon>Bacillati</taxon>
        <taxon>Bacillota</taxon>
        <taxon>Bacilli</taxon>
        <taxon>Lactobacillales</taxon>
        <taxon>Lactobacillaceae</taxon>
        <taxon>Liquorilactobacillus</taxon>
    </lineage>
</organism>
<evidence type="ECO:0000313" key="3">
    <source>
        <dbReference type="Proteomes" id="UP000051166"/>
    </source>
</evidence>
<dbReference type="GO" id="GO:0005737">
    <property type="term" value="C:cytoplasm"/>
    <property type="evidence" value="ECO:0007669"/>
    <property type="project" value="TreeGrafter"/>
</dbReference>
<evidence type="ECO:0000259" key="1">
    <source>
        <dbReference type="PROSITE" id="PS50405"/>
    </source>
</evidence>
<dbReference type="GO" id="GO:0004364">
    <property type="term" value="F:glutathione transferase activity"/>
    <property type="evidence" value="ECO:0007669"/>
    <property type="project" value="InterPro"/>
</dbReference>
<dbReference type="PROSITE" id="PS50405">
    <property type="entry name" value="GST_CTER"/>
    <property type="match status" value="1"/>
</dbReference>
<dbReference type="Gene3D" id="1.20.1050.10">
    <property type="match status" value="1"/>
</dbReference>
<proteinExistence type="predicted"/>
<dbReference type="PANTHER" id="PTHR32419:SF6">
    <property type="entry name" value="GLUTATHIONE S-TRANSFERASE OMEGA-LIKE 1-RELATED"/>
    <property type="match status" value="1"/>
</dbReference>
<name>A0A0R1V038_9LACO</name>
<sequence>MNNHKKAGRDDQMSKNACAWQPQLETAEQVRDKSFATGELPLEKGRYTLVWGAFCPWATPVAILLDLLHLDQVIGKSPVYALRHTGVDNDWFFGEKDSELDPLLQINRLSKSYQKTESAFTGRASVPALVDLKTGKVVNHSSAQLLSELSRQWKKFIPKDAPELFPVRLETQILQTNQQIITNLAQVSSQIEESATQEEYERLVDQYFDQLAVFEKQLEAQPYLLGRQLTLSDLLLFVQLVRFDVVYYYKNKLNKQPLSALPNLWHYARRLYHLQAFKQNTDFLAIKQHFYQGTQVVAGFSNVLPVGPDVSAWESR</sequence>
<dbReference type="Proteomes" id="UP000051166">
    <property type="component" value="Unassembled WGS sequence"/>
</dbReference>
<dbReference type="AlphaFoldDB" id="A0A0R1V038"/>
<evidence type="ECO:0000313" key="2">
    <source>
        <dbReference type="EMBL" id="KRL99053.1"/>
    </source>
</evidence>
<dbReference type="Pfam" id="PF13410">
    <property type="entry name" value="GST_C_2"/>
    <property type="match status" value="1"/>
</dbReference>
<reference evidence="2 3" key="1">
    <citation type="journal article" date="2015" name="Genome Announc.">
        <title>Expanding the biotechnology potential of lactobacilli through comparative genomics of 213 strains and associated genera.</title>
        <authorList>
            <person name="Sun Z."/>
            <person name="Harris H.M."/>
            <person name="McCann A."/>
            <person name="Guo C."/>
            <person name="Argimon S."/>
            <person name="Zhang W."/>
            <person name="Yang X."/>
            <person name="Jeffery I.B."/>
            <person name="Cooney J.C."/>
            <person name="Kagawa T.F."/>
            <person name="Liu W."/>
            <person name="Song Y."/>
            <person name="Salvetti E."/>
            <person name="Wrobel A."/>
            <person name="Rasinkangas P."/>
            <person name="Parkhill J."/>
            <person name="Rea M.C."/>
            <person name="O'Sullivan O."/>
            <person name="Ritari J."/>
            <person name="Douillard F.P."/>
            <person name="Paul Ross R."/>
            <person name="Yang R."/>
            <person name="Briner A.E."/>
            <person name="Felis G.E."/>
            <person name="de Vos W.M."/>
            <person name="Barrangou R."/>
            <person name="Klaenhammer T.R."/>
            <person name="Caufield P.W."/>
            <person name="Cui Y."/>
            <person name="Zhang H."/>
            <person name="O'Toole P.W."/>
        </authorList>
    </citation>
    <scope>NUCLEOTIDE SEQUENCE [LARGE SCALE GENOMIC DNA]</scope>
    <source>
        <strain evidence="2 3">DSM 16230</strain>
    </source>
</reference>
<gene>
    <name evidence="2" type="ORF">FD50_GL000325</name>
</gene>
<dbReference type="SUPFAM" id="SSF47616">
    <property type="entry name" value="GST C-terminal domain-like"/>
    <property type="match status" value="1"/>
</dbReference>
<dbReference type="PATRIC" id="fig|1423801.4.peg.331"/>
<keyword evidence="3" id="KW-1185">Reference proteome</keyword>
<keyword evidence="2" id="KW-0808">Transferase</keyword>
<dbReference type="Gene3D" id="3.40.30.10">
    <property type="entry name" value="Glutaredoxin"/>
    <property type="match status" value="1"/>
</dbReference>
<dbReference type="PANTHER" id="PTHR32419">
    <property type="entry name" value="GLUTATHIONYL-HYDROQUINONE REDUCTASE"/>
    <property type="match status" value="1"/>
</dbReference>
<accession>A0A0R1V038</accession>
<feature type="domain" description="GST C-terminal" evidence="1">
    <location>
        <begin position="166"/>
        <end position="300"/>
    </location>
</feature>
<dbReference type="InterPro" id="IPR016639">
    <property type="entry name" value="GST_Omega/GSH"/>
</dbReference>
<dbReference type="InterPro" id="IPR036282">
    <property type="entry name" value="Glutathione-S-Trfase_C_sf"/>
</dbReference>
<comment type="caution">
    <text evidence="2">The sequence shown here is derived from an EMBL/GenBank/DDBJ whole genome shotgun (WGS) entry which is preliminary data.</text>
</comment>